<dbReference type="GO" id="GO:0006779">
    <property type="term" value="P:porphyrin-containing compound biosynthetic process"/>
    <property type="evidence" value="ECO:0007669"/>
    <property type="project" value="InterPro"/>
</dbReference>
<dbReference type="PANTHER" id="PTHR47099:SF1">
    <property type="entry name" value="METHYLCOBAMIDE:COM METHYLTRANSFERASE MTBA"/>
    <property type="match status" value="1"/>
</dbReference>
<evidence type="ECO:0000313" key="2">
    <source>
        <dbReference type="EMBL" id="MBI5252412.1"/>
    </source>
</evidence>
<gene>
    <name evidence="2" type="ORF">HY912_23200</name>
</gene>
<protein>
    <submittedName>
        <fullName evidence="2">Uroporphyrinogen decarboxylase family protein</fullName>
    </submittedName>
</protein>
<dbReference type="InterPro" id="IPR038071">
    <property type="entry name" value="UROD/MetE-like_sf"/>
</dbReference>
<dbReference type="InterPro" id="IPR000257">
    <property type="entry name" value="Uroporphyrinogen_deCOase"/>
</dbReference>
<evidence type="ECO:0000313" key="3">
    <source>
        <dbReference type="Proteomes" id="UP000807825"/>
    </source>
</evidence>
<dbReference type="AlphaFoldDB" id="A0A9D6VBJ0"/>
<dbReference type="PANTHER" id="PTHR47099">
    <property type="entry name" value="METHYLCOBAMIDE:COM METHYLTRANSFERASE MTBA"/>
    <property type="match status" value="1"/>
</dbReference>
<proteinExistence type="predicted"/>
<reference evidence="2" key="1">
    <citation type="submission" date="2020-07" db="EMBL/GenBank/DDBJ databases">
        <title>Huge and variable diversity of episymbiotic CPR bacteria and DPANN archaea in groundwater ecosystems.</title>
        <authorList>
            <person name="He C.Y."/>
            <person name="Keren R."/>
            <person name="Whittaker M."/>
            <person name="Farag I.F."/>
            <person name="Doudna J."/>
            <person name="Cate J.H.D."/>
            <person name="Banfield J.F."/>
        </authorList>
    </citation>
    <scope>NUCLEOTIDE SEQUENCE</scope>
    <source>
        <strain evidence="2">NC_groundwater_1664_Pr3_B-0.1um_52_9</strain>
    </source>
</reference>
<dbReference type="Pfam" id="PF01208">
    <property type="entry name" value="URO-D"/>
    <property type="match status" value="1"/>
</dbReference>
<dbReference type="InterPro" id="IPR052024">
    <property type="entry name" value="Methanogen_methyltrans"/>
</dbReference>
<dbReference type="SUPFAM" id="SSF51726">
    <property type="entry name" value="UROD/MetE-like"/>
    <property type="match status" value="1"/>
</dbReference>
<dbReference type="GO" id="GO:0004853">
    <property type="term" value="F:uroporphyrinogen decarboxylase activity"/>
    <property type="evidence" value="ECO:0007669"/>
    <property type="project" value="InterPro"/>
</dbReference>
<dbReference type="Proteomes" id="UP000807825">
    <property type="component" value="Unassembled WGS sequence"/>
</dbReference>
<accession>A0A9D6VBJ0</accession>
<dbReference type="Gene3D" id="3.20.20.210">
    <property type="match status" value="1"/>
</dbReference>
<organism evidence="2 3">
    <name type="scientific">Desulfomonile tiedjei</name>
    <dbReference type="NCBI Taxonomy" id="2358"/>
    <lineage>
        <taxon>Bacteria</taxon>
        <taxon>Pseudomonadati</taxon>
        <taxon>Thermodesulfobacteriota</taxon>
        <taxon>Desulfomonilia</taxon>
        <taxon>Desulfomonilales</taxon>
        <taxon>Desulfomonilaceae</taxon>
        <taxon>Desulfomonile</taxon>
    </lineage>
</organism>
<comment type="caution">
    <text evidence="2">The sequence shown here is derived from an EMBL/GenBank/DDBJ whole genome shotgun (WGS) entry which is preliminary data.</text>
</comment>
<name>A0A9D6VBJ0_9BACT</name>
<feature type="domain" description="Uroporphyrinogen decarboxylase (URO-D)" evidence="1">
    <location>
        <begin position="12"/>
        <end position="351"/>
    </location>
</feature>
<sequence length="361" mass="39998">MIDFSSKDTMTGKDRLMALVAGQAIDRVPFNPFSLGLSARLYGVDRGEFYRNPELAFEAGMHLMKQFPWMSFRPAYSWADRGAWEFGGAIRWPDGGRYSAPFSPEPVITELHELDSLADPDPETAGMNPLQARFNSLSRDRGLPASLPGGTPSTISSAIVGKPNFLKWMIKYPEAVHKLQRKVTDFMIRTAELTIKKHGGPNCGVMCAVPMESNQLISANLFESMCKPYIKELMDYYISEGVKNVMVHLCGDHTANLPLWADIPIPRRSVFSIGHEMDLDKTGEVLGQDFVLAGNLDSGTLQVGSAEQVKEEVMRCLESGMKHPGGFVLMPSCEIPPEMPLENIGVIAEALFEHGYYSSNR</sequence>
<evidence type="ECO:0000259" key="1">
    <source>
        <dbReference type="Pfam" id="PF01208"/>
    </source>
</evidence>
<dbReference type="EMBL" id="JACRDE010000606">
    <property type="protein sequence ID" value="MBI5252412.1"/>
    <property type="molecule type" value="Genomic_DNA"/>
</dbReference>
<dbReference type="CDD" id="cd03465">
    <property type="entry name" value="URO-D_like"/>
    <property type="match status" value="1"/>
</dbReference>